<accession>A0ABM8FJ59</accession>
<name>A0ABM8FJ59_9BACT</name>
<evidence type="ECO:0000313" key="2">
    <source>
        <dbReference type="EMBL" id="BDY12316.1"/>
    </source>
</evidence>
<proteinExistence type="predicted"/>
<reference evidence="2 3" key="1">
    <citation type="submission" date="2023-03" db="EMBL/GenBank/DDBJ databases">
        <title>Description of Hydrogenimonas sp. ISO32.</title>
        <authorList>
            <person name="Mino S."/>
            <person name="Fukazawa S."/>
            <person name="Sawabe T."/>
        </authorList>
    </citation>
    <scope>NUCLEOTIDE SEQUENCE [LARGE SCALE GENOMIC DNA]</scope>
    <source>
        <strain evidence="2 3">ISO32</strain>
    </source>
</reference>
<protein>
    <submittedName>
        <fullName evidence="2">Membrane protein</fullName>
    </submittedName>
</protein>
<feature type="transmembrane region" description="Helical" evidence="1">
    <location>
        <begin position="158"/>
        <end position="177"/>
    </location>
</feature>
<keyword evidence="1" id="KW-1133">Transmembrane helix</keyword>
<keyword evidence="1" id="KW-0812">Transmembrane</keyword>
<keyword evidence="3" id="KW-1185">Reference proteome</keyword>
<organism evidence="2 3">
    <name type="scientific">Hydrogenimonas cancrithermarum</name>
    <dbReference type="NCBI Taxonomy" id="2993563"/>
    <lineage>
        <taxon>Bacteria</taxon>
        <taxon>Pseudomonadati</taxon>
        <taxon>Campylobacterota</taxon>
        <taxon>Epsilonproteobacteria</taxon>
        <taxon>Campylobacterales</taxon>
        <taxon>Hydrogenimonadaceae</taxon>
        <taxon>Hydrogenimonas</taxon>
    </lineage>
</organism>
<dbReference type="RefSeq" id="WP_286337519.1">
    <property type="nucleotide sequence ID" value="NZ_AP027370.1"/>
</dbReference>
<gene>
    <name evidence="2" type="ORF">HCR_06280</name>
</gene>
<dbReference type="EMBL" id="AP027370">
    <property type="protein sequence ID" value="BDY12316.1"/>
    <property type="molecule type" value="Genomic_DNA"/>
</dbReference>
<evidence type="ECO:0000313" key="3">
    <source>
        <dbReference type="Proteomes" id="UP001321445"/>
    </source>
</evidence>
<evidence type="ECO:0000256" key="1">
    <source>
        <dbReference type="SAM" id="Phobius"/>
    </source>
</evidence>
<keyword evidence="1" id="KW-0472">Membrane</keyword>
<dbReference type="Proteomes" id="UP001321445">
    <property type="component" value="Chromosome"/>
</dbReference>
<sequence length="291" mass="32456">MRIFLLIILLIHSAVGALLLNENLYERNNRIDLMLSFDTPFSGTIKKKRESDGTIDILLNGIEVQKPFRENVQNSFVESIALIKSGPHTALIKIVPLQKPLQVEASKTIDGFGLRLRITPTAESSKSLSALPAAAISDRPKTAKPLNTLQSSQTLPGWRYWSVLAILLLLLIVLWIVKKRSTGTLSGKSGWLMPKAGLPGNLPEEAVVRYQKVLDPHNRLLLLEFGGKQYLMVVGNSNLLLDTFVEGKIEDADTFSQMFEANKKQLDNFLKENHPDAYEAFKANASKEEHL</sequence>